<dbReference type="Proteomes" id="UP000646738">
    <property type="component" value="Unassembled WGS sequence"/>
</dbReference>
<dbReference type="InterPro" id="IPR036291">
    <property type="entry name" value="NAD(P)-bd_dom_sf"/>
</dbReference>
<organism evidence="2 3">
    <name type="scientific">Streptomyces rubradiris</name>
    <name type="common">Streptomyces achromogenes subsp. rubradiris</name>
    <dbReference type="NCBI Taxonomy" id="285531"/>
    <lineage>
        <taxon>Bacteria</taxon>
        <taxon>Bacillati</taxon>
        <taxon>Actinomycetota</taxon>
        <taxon>Actinomycetes</taxon>
        <taxon>Kitasatosporales</taxon>
        <taxon>Streptomycetaceae</taxon>
        <taxon>Streptomyces</taxon>
    </lineage>
</organism>
<dbReference type="InterPro" id="IPR051397">
    <property type="entry name" value="Zn-ADH-like_protein"/>
</dbReference>
<keyword evidence="3" id="KW-1185">Reference proteome</keyword>
<evidence type="ECO:0000259" key="1">
    <source>
        <dbReference type="SMART" id="SM00829"/>
    </source>
</evidence>
<sequence length="304" mass="30660">MRALLPAVDAPAGLVLGTAGEPDPRPDQVLVDVRHISLNYGELHFLSRLPAGAVPGWDASGVVVRAAANGQGPAVGTRVLTYGAGFGAWAERRAVSLDELAVVPDSVDLAQAAALPVAGVTALRALRAAGPLLGRRVLVTGASGGVGRFAVQLAARAGAEVVASVGSPERGAGLEALGAGQVVAGLDGITRPVDVVLDAVGGAQLVAAFGLLAPEGVLVSYGCASGEPSVFPPYSTVGPGKSLVSFRIGDRLGADMATLLRLVEERRLTVDTGWRGPWEKAAEAAEALLGRRLLGKAVLDVTAA</sequence>
<accession>A0ABQ3RF06</accession>
<dbReference type="InterPro" id="IPR020843">
    <property type="entry name" value="ER"/>
</dbReference>
<dbReference type="Gene3D" id="3.40.50.720">
    <property type="entry name" value="NAD(P)-binding Rossmann-like Domain"/>
    <property type="match status" value="1"/>
</dbReference>
<proteinExistence type="predicted"/>
<dbReference type="SUPFAM" id="SSF50129">
    <property type="entry name" value="GroES-like"/>
    <property type="match status" value="1"/>
</dbReference>
<dbReference type="InterPro" id="IPR013149">
    <property type="entry name" value="ADH-like_C"/>
</dbReference>
<name>A0ABQ3RF06_STRRR</name>
<feature type="domain" description="Enoyl reductase (ER)" evidence="1">
    <location>
        <begin position="9"/>
        <end position="299"/>
    </location>
</feature>
<dbReference type="PANTHER" id="PTHR43677:SF4">
    <property type="entry name" value="QUINONE OXIDOREDUCTASE-LIKE PROTEIN 2"/>
    <property type="match status" value="1"/>
</dbReference>
<protein>
    <submittedName>
        <fullName evidence="2">Oxidoreductase</fullName>
    </submittedName>
</protein>
<dbReference type="InterPro" id="IPR011032">
    <property type="entry name" value="GroES-like_sf"/>
</dbReference>
<dbReference type="Gene3D" id="3.90.180.10">
    <property type="entry name" value="Medium-chain alcohol dehydrogenases, catalytic domain"/>
    <property type="match status" value="1"/>
</dbReference>
<comment type="caution">
    <text evidence="2">The sequence shown here is derived from an EMBL/GenBank/DDBJ whole genome shotgun (WGS) entry which is preliminary data.</text>
</comment>
<dbReference type="CDD" id="cd08270">
    <property type="entry name" value="MDR4"/>
    <property type="match status" value="1"/>
</dbReference>
<evidence type="ECO:0000313" key="3">
    <source>
        <dbReference type="Proteomes" id="UP000646738"/>
    </source>
</evidence>
<dbReference type="Pfam" id="PF00107">
    <property type="entry name" value="ADH_zinc_N"/>
    <property type="match status" value="1"/>
</dbReference>
<dbReference type="PANTHER" id="PTHR43677">
    <property type="entry name" value="SHORT-CHAIN DEHYDROGENASE/REDUCTASE"/>
    <property type="match status" value="1"/>
</dbReference>
<dbReference type="SMART" id="SM00829">
    <property type="entry name" value="PKS_ER"/>
    <property type="match status" value="1"/>
</dbReference>
<dbReference type="SUPFAM" id="SSF51735">
    <property type="entry name" value="NAD(P)-binding Rossmann-fold domains"/>
    <property type="match status" value="1"/>
</dbReference>
<dbReference type="EMBL" id="BNEA01000015">
    <property type="protein sequence ID" value="GHI54442.1"/>
    <property type="molecule type" value="Genomic_DNA"/>
</dbReference>
<gene>
    <name evidence="2" type="ORF">Srubr_42880</name>
</gene>
<evidence type="ECO:0000313" key="2">
    <source>
        <dbReference type="EMBL" id="GHI54442.1"/>
    </source>
</evidence>
<dbReference type="RefSeq" id="WP_189990883.1">
    <property type="nucleotide sequence ID" value="NZ_JBEPEE010000045.1"/>
</dbReference>
<dbReference type="Pfam" id="PF08240">
    <property type="entry name" value="ADH_N"/>
    <property type="match status" value="1"/>
</dbReference>
<dbReference type="InterPro" id="IPR013154">
    <property type="entry name" value="ADH-like_N"/>
</dbReference>
<reference evidence="3" key="1">
    <citation type="submission" date="2023-07" db="EMBL/GenBank/DDBJ databases">
        <title>Whole genome shotgun sequence of Streptomyces achromogenes subsp. rubradiris NBRC 14000.</title>
        <authorList>
            <person name="Komaki H."/>
            <person name="Tamura T."/>
        </authorList>
    </citation>
    <scope>NUCLEOTIDE SEQUENCE [LARGE SCALE GENOMIC DNA]</scope>
    <source>
        <strain evidence="3">NBRC 14000</strain>
    </source>
</reference>